<protein>
    <submittedName>
        <fullName evidence="2">Uncharacterized protein</fullName>
    </submittedName>
</protein>
<proteinExistence type="predicted"/>
<name>A0A0H2UMN5_CHLPN</name>
<feature type="transmembrane region" description="Helical" evidence="1">
    <location>
        <begin position="63"/>
        <end position="82"/>
    </location>
</feature>
<dbReference type="Proteomes" id="UP000000801">
    <property type="component" value="Chromosome"/>
</dbReference>
<dbReference type="InterPro" id="IPR006974">
    <property type="entry name" value="DUF648"/>
</dbReference>
<gene>
    <name evidence="2" type="ordered locus">CPn_0977</name>
</gene>
<sequence>MMEVYSFSPSVRTSFQHRVMAALDNWFFLGGRRLKVVSLDSCNSGQACEEYVPISTTEKVLKILSYLLIPIVIIALLIRYLLHSNFTAKVSQKPWLKTLQLGIDIKSFILPGSHVNTMDSATLFKAIRLEGKRVDVEYHRLHSSDKVVFYIPAQKLPDDLRLTHWLPEKETRKTEYVRHMLAHVMGYLTSQGKERLQQVVQDSRSSTSLGAEKVLQYRFIDHPQSQGEFQRLLNENITTKGSEDKEVVQSDLFDMAFQCWWPQFISVIQSPTFSEELVHEMSQKLDLDCIYPEDDEFEQKFLNTLLKAVLHHGFEGISVASMGVIFLICPDSLALQIPFLRNQK</sequence>
<keyword evidence="1" id="KW-0472">Membrane</keyword>
<dbReference type="Pfam" id="PF04890">
    <property type="entry name" value="DUF648"/>
    <property type="match status" value="1"/>
</dbReference>
<dbReference type="HOGENOM" id="CLU_805846_0_0_0"/>
<dbReference type="KEGG" id="cpn:CPn_0977"/>
<keyword evidence="1" id="KW-1133">Transmembrane helix</keyword>
<organism evidence="2 3">
    <name type="scientific">Chlamydia pneumoniae</name>
    <name type="common">Chlamydophila pneumoniae</name>
    <dbReference type="NCBI Taxonomy" id="83558"/>
    <lineage>
        <taxon>Bacteria</taxon>
        <taxon>Pseudomonadati</taxon>
        <taxon>Chlamydiota</taxon>
        <taxon>Chlamydiia</taxon>
        <taxon>Chlamydiales</taxon>
        <taxon>Chlamydiaceae</taxon>
        <taxon>Chlamydia/Chlamydophila group</taxon>
        <taxon>Chlamydia</taxon>
    </lineage>
</organism>
<accession>A0A0H2UMN5</accession>
<dbReference type="AlphaFoldDB" id="A0A0H2UMN5"/>
<dbReference type="PATRIC" id="fig|115713.3.peg.1072"/>
<keyword evidence="1" id="KW-0812">Transmembrane</keyword>
<evidence type="ECO:0000313" key="3">
    <source>
        <dbReference type="Proteomes" id="UP000000801"/>
    </source>
</evidence>
<dbReference type="EMBL" id="AE001363">
    <property type="protein sequence ID" value="AAD19114.1"/>
    <property type="molecule type" value="Genomic_DNA"/>
</dbReference>
<evidence type="ECO:0000256" key="1">
    <source>
        <dbReference type="SAM" id="Phobius"/>
    </source>
</evidence>
<evidence type="ECO:0000313" key="2">
    <source>
        <dbReference type="EMBL" id="AAD19114.1"/>
    </source>
</evidence>
<reference evidence="2 3" key="1">
    <citation type="journal article" date="1999" name="Nat. Genet.">
        <title>Comparative genomes of Chlamydia pneumoniae and C. trachomatis.</title>
        <authorList>
            <person name="Kalman S."/>
            <person name="Mitchell W."/>
            <person name="Marathe R."/>
            <person name="Lammel C."/>
            <person name="Fan J."/>
            <person name="Hyman R.W."/>
            <person name="Olinger L."/>
            <person name="Grimwood J."/>
            <person name="Davis R.W."/>
            <person name="Stephens R.S."/>
        </authorList>
    </citation>
    <scope>NUCLEOTIDE SEQUENCE [LARGE SCALE GENOMIC DNA]</scope>
    <source>
        <strain evidence="2 3">CWL029</strain>
    </source>
</reference>